<name>A0AAU6VZ81_9VIRU</name>
<gene>
    <name evidence="1" type="ORF">Arace01_00018</name>
</gene>
<proteinExistence type="predicted"/>
<sequence length="71" mass="7473">MSDREQGVTLLGLNPYGTVDVLETNEAGDVTGSMPLCPANAESIDSIIQGLQQIKAHITLHMSVPAGTTKH</sequence>
<accession>A0AAU6VZ81</accession>
<protein>
    <submittedName>
        <fullName evidence="1">Uncharacterized protein</fullName>
    </submittedName>
</protein>
<dbReference type="EMBL" id="PP179312">
    <property type="protein sequence ID" value="XAI69686.1"/>
    <property type="molecule type" value="Genomic_DNA"/>
</dbReference>
<reference evidence="1" key="1">
    <citation type="journal article" date="2024" name="J. Gen. Virol.">
        <title>Novel phages of Pseudomonas syringae unveil numerous potential auxiliary metabolic genes.</title>
        <authorList>
            <person name="Feltin C."/>
            <person name="Garneau J.R."/>
            <person name="Morris C.E."/>
            <person name="Berard A."/>
            <person name="Torres-Barcelo C."/>
        </authorList>
    </citation>
    <scope>NUCLEOTIDE SEQUENCE</scope>
</reference>
<organism evidence="1">
    <name type="scientific">Pseudomonas phage Arace01</name>
    <dbReference type="NCBI Taxonomy" id="3138526"/>
    <lineage>
        <taxon>Viruses</taxon>
    </lineage>
</organism>
<evidence type="ECO:0000313" key="1">
    <source>
        <dbReference type="EMBL" id="XAI69686.1"/>
    </source>
</evidence>